<sequence length="177" mass="18623">MSMVKSKLLTLSVLTLSLAFTGCGPSEEQEPAQPEQTAVDAAESDDRQVSAQAFDGACAPSCDDECVAYARCRTAQDSYGINLPYGLFTWADKKAIINSNHAHVGCVAMILGSNPAGHTAFVHSVDTAASPNRITLHESNWSSSSACDARTGTKAGLNITNYWCPPGAHTQNCSGPL</sequence>
<evidence type="ECO:0008006" key="4">
    <source>
        <dbReference type="Google" id="ProtNLM"/>
    </source>
</evidence>
<gene>
    <name evidence="2" type="ORF">D7X12_02925</name>
</gene>
<dbReference type="AlphaFoldDB" id="A0A3A8P4Q4"/>
<comment type="caution">
    <text evidence="2">The sequence shown here is derived from an EMBL/GenBank/DDBJ whole genome shotgun (WGS) entry which is preliminary data.</text>
</comment>
<name>A0A3A8P4Q4_9BACT</name>
<dbReference type="PROSITE" id="PS51257">
    <property type="entry name" value="PROKAR_LIPOPROTEIN"/>
    <property type="match status" value="1"/>
</dbReference>
<keyword evidence="1" id="KW-0732">Signal</keyword>
<proteinExistence type="predicted"/>
<feature type="signal peptide" evidence="1">
    <location>
        <begin position="1"/>
        <end position="21"/>
    </location>
</feature>
<reference evidence="3" key="1">
    <citation type="submission" date="2018-09" db="EMBL/GenBank/DDBJ databases">
        <authorList>
            <person name="Livingstone P.G."/>
            <person name="Whitworth D.E."/>
        </authorList>
    </citation>
    <scope>NUCLEOTIDE SEQUENCE [LARGE SCALE GENOMIC DNA]</scope>
    <source>
        <strain evidence="3">CA040B</strain>
    </source>
</reference>
<dbReference type="RefSeq" id="WP_120623734.1">
    <property type="nucleotide sequence ID" value="NZ_RAWG01000011.1"/>
</dbReference>
<accession>A0A3A8P4Q4</accession>
<evidence type="ECO:0000256" key="1">
    <source>
        <dbReference type="SAM" id="SignalP"/>
    </source>
</evidence>
<organism evidence="2 3">
    <name type="scientific">Corallococcus sicarius</name>
    <dbReference type="NCBI Taxonomy" id="2316726"/>
    <lineage>
        <taxon>Bacteria</taxon>
        <taxon>Pseudomonadati</taxon>
        <taxon>Myxococcota</taxon>
        <taxon>Myxococcia</taxon>
        <taxon>Myxococcales</taxon>
        <taxon>Cystobacterineae</taxon>
        <taxon>Myxococcaceae</taxon>
        <taxon>Corallococcus</taxon>
    </lineage>
</organism>
<dbReference type="Gene3D" id="3.90.1720.10">
    <property type="entry name" value="endopeptidase domain like (from Nostoc punctiforme)"/>
    <property type="match status" value="1"/>
</dbReference>
<evidence type="ECO:0000313" key="3">
    <source>
        <dbReference type="Proteomes" id="UP000273405"/>
    </source>
</evidence>
<dbReference type="OrthoDB" id="5518647at2"/>
<keyword evidence="3" id="KW-1185">Reference proteome</keyword>
<evidence type="ECO:0000313" key="2">
    <source>
        <dbReference type="EMBL" id="RKH47432.1"/>
    </source>
</evidence>
<dbReference type="Proteomes" id="UP000273405">
    <property type="component" value="Unassembled WGS sequence"/>
</dbReference>
<dbReference type="EMBL" id="RAWG01000011">
    <property type="protein sequence ID" value="RKH47432.1"/>
    <property type="molecule type" value="Genomic_DNA"/>
</dbReference>
<protein>
    <recommendedName>
        <fullName evidence="4">CHAP domain-containing protein</fullName>
    </recommendedName>
</protein>
<feature type="chain" id="PRO_5017408975" description="CHAP domain-containing protein" evidence="1">
    <location>
        <begin position="22"/>
        <end position="177"/>
    </location>
</feature>